<comment type="caution">
    <text evidence="1">The sequence shown here is derived from an EMBL/GenBank/DDBJ whole genome shotgun (WGS) entry which is preliminary data.</text>
</comment>
<evidence type="ECO:0000313" key="1">
    <source>
        <dbReference type="EMBL" id="GBP22073.1"/>
    </source>
</evidence>
<name>A0A4C1U6Q7_EUMVA</name>
<protein>
    <submittedName>
        <fullName evidence="1">Uncharacterized protein</fullName>
    </submittedName>
</protein>
<keyword evidence="2" id="KW-1185">Reference proteome</keyword>
<dbReference type="AlphaFoldDB" id="A0A4C1U6Q7"/>
<dbReference type="Proteomes" id="UP000299102">
    <property type="component" value="Unassembled WGS sequence"/>
</dbReference>
<gene>
    <name evidence="1" type="ORF">EVAR_94111_1</name>
</gene>
<dbReference type="EMBL" id="BGZK01000136">
    <property type="protein sequence ID" value="GBP22073.1"/>
    <property type="molecule type" value="Genomic_DNA"/>
</dbReference>
<proteinExistence type="predicted"/>
<accession>A0A4C1U6Q7</accession>
<organism evidence="1 2">
    <name type="scientific">Eumeta variegata</name>
    <name type="common">Bagworm moth</name>
    <name type="synonym">Eumeta japonica</name>
    <dbReference type="NCBI Taxonomy" id="151549"/>
    <lineage>
        <taxon>Eukaryota</taxon>
        <taxon>Metazoa</taxon>
        <taxon>Ecdysozoa</taxon>
        <taxon>Arthropoda</taxon>
        <taxon>Hexapoda</taxon>
        <taxon>Insecta</taxon>
        <taxon>Pterygota</taxon>
        <taxon>Neoptera</taxon>
        <taxon>Endopterygota</taxon>
        <taxon>Lepidoptera</taxon>
        <taxon>Glossata</taxon>
        <taxon>Ditrysia</taxon>
        <taxon>Tineoidea</taxon>
        <taxon>Psychidae</taxon>
        <taxon>Oiketicinae</taxon>
        <taxon>Eumeta</taxon>
    </lineage>
</organism>
<reference evidence="1 2" key="1">
    <citation type="journal article" date="2019" name="Commun. Biol.">
        <title>The bagworm genome reveals a unique fibroin gene that provides high tensile strength.</title>
        <authorList>
            <person name="Kono N."/>
            <person name="Nakamura H."/>
            <person name="Ohtoshi R."/>
            <person name="Tomita M."/>
            <person name="Numata K."/>
            <person name="Arakawa K."/>
        </authorList>
    </citation>
    <scope>NUCLEOTIDE SEQUENCE [LARGE SCALE GENOMIC DNA]</scope>
</reference>
<evidence type="ECO:0000313" key="2">
    <source>
        <dbReference type="Proteomes" id="UP000299102"/>
    </source>
</evidence>
<sequence>MLTAAHEYSQSHMSYQSVSGLLKRHRREGGVSGLKGKWATGTFARWMKSNTRSHYLTSVLCRTAFVEYVFSLKSLRYRPKAVRRQERDDFLSDESSRENVECRETK</sequence>